<name>A0A5B7KBV9_PORTR</name>
<evidence type="ECO:0000313" key="1">
    <source>
        <dbReference type="EMBL" id="MPD04137.1"/>
    </source>
</evidence>
<dbReference type="AlphaFoldDB" id="A0A5B7KBV9"/>
<comment type="caution">
    <text evidence="1">The sequence shown here is derived from an EMBL/GenBank/DDBJ whole genome shotgun (WGS) entry which is preliminary data.</text>
</comment>
<protein>
    <submittedName>
        <fullName evidence="1">Uncharacterized protein</fullName>
    </submittedName>
</protein>
<dbReference type="EMBL" id="VSRR010139562">
    <property type="protein sequence ID" value="MPD04137.1"/>
    <property type="molecule type" value="Genomic_DNA"/>
</dbReference>
<gene>
    <name evidence="1" type="ORF">E2C01_099810</name>
</gene>
<reference evidence="1 2" key="1">
    <citation type="submission" date="2019-05" db="EMBL/GenBank/DDBJ databases">
        <title>Another draft genome of Portunus trituberculatus and its Hox gene families provides insights of decapod evolution.</title>
        <authorList>
            <person name="Jeong J.-H."/>
            <person name="Song I."/>
            <person name="Kim S."/>
            <person name="Choi T."/>
            <person name="Kim D."/>
            <person name="Ryu S."/>
            <person name="Kim W."/>
        </authorList>
    </citation>
    <scope>NUCLEOTIDE SEQUENCE [LARGE SCALE GENOMIC DNA]</scope>
    <source>
        <tissue evidence="1">Muscle</tissue>
    </source>
</reference>
<proteinExistence type="predicted"/>
<sequence>MQRVSECFTRAIRETRENSSSVDDPHAAHLGPAIVIHDSLREWRLAGTEDENRQPNGGLSVEVRKKCMIYDPHS</sequence>
<keyword evidence="2" id="KW-1185">Reference proteome</keyword>
<accession>A0A5B7KBV9</accession>
<evidence type="ECO:0000313" key="2">
    <source>
        <dbReference type="Proteomes" id="UP000324222"/>
    </source>
</evidence>
<dbReference type="Proteomes" id="UP000324222">
    <property type="component" value="Unassembled WGS sequence"/>
</dbReference>
<organism evidence="1 2">
    <name type="scientific">Portunus trituberculatus</name>
    <name type="common">Swimming crab</name>
    <name type="synonym">Neptunus trituberculatus</name>
    <dbReference type="NCBI Taxonomy" id="210409"/>
    <lineage>
        <taxon>Eukaryota</taxon>
        <taxon>Metazoa</taxon>
        <taxon>Ecdysozoa</taxon>
        <taxon>Arthropoda</taxon>
        <taxon>Crustacea</taxon>
        <taxon>Multicrustacea</taxon>
        <taxon>Malacostraca</taxon>
        <taxon>Eumalacostraca</taxon>
        <taxon>Eucarida</taxon>
        <taxon>Decapoda</taxon>
        <taxon>Pleocyemata</taxon>
        <taxon>Brachyura</taxon>
        <taxon>Eubrachyura</taxon>
        <taxon>Portunoidea</taxon>
        <taxon>Portunidae</taxon>
        <taxon>Portuninae</taxon>
        <taxon>Portunus</taxon>
    </lineage>
</organism>